<keyword evidence="5" id="KW-1185">Reference proteome</keyword>
<feature type="domain" description="Glucose-methanol-choline oxidoreductase N-terminal" evidence="3">
    <location>
        <begin position="62"/>
        <end position="85"/>
    </location>
</feature>
<evidence type="ECO:0000313" key="5">
    <source>
        <dbReference type="Proteomes" id="UP001152888"/>
    </source>
</evidence>
<dbReference type="Pfam" id="PF05199">
    <property type="entry name" value="GMC_oxred_C"/>
    <property type="match status" value="1"/>
</dbReference>
<dbReference type="InterPro" id="IPR012132">
    <property type="entry name" value="GMC_OxRdtase"/>
</dbReference>
<proteinExistence type="inferred from homology"/>
<dbReference type="InterPro" id="IPR007867">
    <property type="entry name" value="GMC_OxRtase_C"/>
</dbReference>
<evidence type="ECO:0000313" key="4">
    <source>
        <dbReference type="EMBL" id="CAH1986637.1"/>
    </source>
</evidence>
<dbReference type="OrthoDB" id="6745540at2759"/>
<evidence type="ECO:0000256" key="1">
    <source>
        <dbReference type="ARBA" id="ARBA00010790"/>
    </source>
</evidence>
<gene>
    <name evidence="4" type="ORF">ACAOBT_LOCUS17366</name>
</gene>
<sequence length="347" mass="38105">MISNINSAYERHDAGGVPTTLTEVPLAASSLYPTTYNWGAHGEPQPGFCSGCLDKGASSGHGKGLGGGSIINLMIFVRGNEGDYNKWEEMGNPGWGYRDVLPYFCKLEDASNVAWNDSQYRGTGGPLSVSSVSYRTKLTDVYIEAAQQAGYPYVDYNGKQQIGISHMQATLRNGMRSNAENSYLRPSRQRQNLKIRIGAYVTKILIKPDTKEAYGVEYKKNGIPVIKPLPVGETMYDHVGFAGAMFLLNEHIGCENLAFDSDEYWECAIRSMPSSTWHQQCACKMGPETDKEAVVDPRLRVHGIKNLRVVDVSIFPTTVAAHTVGPAYMVGEKAADIIKEDWNAASN</sequence>
<comment type="similarity">
    <text evidence="1 2">Belongs to the GMC oxidoreductase family.</text>
</comment>
<protein>
    <recommendedName>
        <fullName evidence="3">Glucose-methanol-choline oxidoreductase N-terminal domain-containing protein</fullName>
    </recommendedName>
</protein>
<keyword evidence="2" id="KW-0285">Flavoprotein</keyword>
<dbReference type="Pfam" id="PF00732">
    <property type="entry name" value="GMC_oxred_N"/>
    <property type="match status" value="1"/>
</dbReference>
<dbReference type="GO" id="GO:0016614">
    <property type="term" value="F:oxidoreductase activity, acting on CH-OH group of donors"/>
    <property type="evidence" value="ECO:0007669"/>
    <property type="project" value="InterPro"/>
</dbReference>
<dbReference type="Proteomes" id="UP001152888">
    <property type="component" value="Unassembled WGS sequence"/>
</dbReference>
<name>A0A9P0PHP4_ACAOB</name>
<dbReference type="AlphaFoldDB" id="A0A9P0PHP4"/>
<reference evidence="4" key="1">
    <citation type="submission" date="2022-03" db="EMBL/GenBank/DDBJ databases">
        <authorList>
            <person name="Sayadi A."/>
        </authorList>
    </citation>
    <scope>NUCLEOTIDE SEQUENCE</scope>
</reference>
<comment type="caution">
    <text evidence="4">The sequence shown here is derived from an EMBL/GenBank/DDBJ whole genome shotgun (WGS) entry which is preliminary data.</text>
</comment>
<accession>A0A9P0PHP4</accession>
<dbReference type="EMBL" id="CAKOFQ010007003">
    <property type="protein sequence ID" value="CAH1986637.1"/>
    <property type="molecule type" value="Genomic_DNA"/>
</dbReference>
<keyword evidence="2" id="KW-0274">FAD</keyword>
<evidence type="ECO:0000256" key="2">
    <source>
        <dbReference type="RuleBase" id="RU003968"/>
    </source>
</evidence>
<dbReference type="InterPro" id="IPR000172">
    <property type="entry name" value="GMC_OxRdtase_N"/>
</dbReference>
<dbReference type="PANTHER" id="PTHR11552:SF208">
    <property type="entry name" value="RE36204P-RELATED"/>
    <property type="match status" value="1"/>
</dbReference>
<evidence type="ECO:0000259" key="3">
    <source>
        <dbReference type="PROSITE" id="PS00623"/>
    </source>
</evidence>
<dbReference type="InterPro" id="IPR036188">
    <property type="entry name" value="FAD/NAD-bd_sf"/>
</dbReference>
<dbReference type="PANTHER" id="PTHR11552">
    <property type="entry name" value="GLUCOSE-METHANOL-CHOLINE GMC OXIDOREDUCTASE"/>
    <property type="match status" value="1"/>
</dbReference>
<dbReference type="GO" id="GO:0050660">
    <property type="term" value="F:flavin adenine dinucleotide binding"/>
    <property type="evidence" value="ECO:0007669"/>
    <property type="project" value="InterPro"/>
</dbReference>
<organism evidence="4 5">
    <name type="scientific">Acanthoscelides obtectus</name>
    <name type="common">Bean weevil</name>
    <name type="synonym">Bruchus obtectus</name>
    <dbReference type="NCBI Taxonomy" id="200917"/>
    <lineage>
        <taxon>Eukaryota</taxon>
        <taxon>Metazoa</taxon>
        <taxon>Ecdysozoa</taxon>
        <taxon>Arthropoda</taxon>
        <taxon>Hexapoda</taxon>
        <taxon>Insecta</taxon>
        <taxon>Pterygota</taxon>
        <taxon>Neoptera</taxon>
        <taxon>Endopterygota</taxon>
        <taxon>Coleoptera</taxon>
        <taxon>Polyphaga</taxon>
        <taxon>Cucujiformia</taxon>
        <taxon>Chrysomeloidea</taxon>
        <taxon>Chrysomelidae</taxon>
        <taxon>Bruchinae</taxon>
        <taxon>Bruchini</taxon>
        <taxon>Acanthoscelides</taxon>
    </lineage>
</organism>
<dbReference type="Gene3D" id="3.30.560.10">
    <property type="entry name" value="Glucose Oxidase, domain 3"/>
    <property type="match status" value="2"/>
</dbReference>
<dbReference type="Gene3D" id="3.50.50.60">
    <property type="entry name" value="FAD/NAD(P)-binding domain"/>
    <property type="match status" value="2"/>
</dbReference>
<dbReference type="SUPFAM" id="SSF51905">
    <property type="entry name" value="FAD/NAD(P)-binding domain"/>
    <property type="match status" value="1"/>
</dbReference>
<dbReference type="PROSITE" id="PS00623">
    <property type="entry name" value="GMC_OXRED_1"/>
    <property type="match status" value="1"/>
</dbReference>